<dbReference type="PIRSF" id="PIRSF017082">
    <property type="entry name" value="YflP"/>
    <property type="match status" value="1"/>
</dbReference>
<dbReference type="Pfam" id="PF03401">
    <property type="entry name" value="TctC"/>
    <property type="match status" value="1"/>
</dbReference>
<evidence type="ECO:0008006" key="4">
    <source>
        <dbReference type="Google" id="ProtNLM"/>
    </source>
</evidence>
<name>A0A512NN42_9HYPH</name>
<dbReference type="PROSITE" id="PS51318">
    <property type="entry name" value="TAT"/>
    <property type="match status" value="1"/>
</dbReference>
<dbReference type="InterPro" id="IPR006311">
    <property type="entry name" value="TAT_signal"/>
</dbReference>
<evidence type="ECO:0000313" key="3">
    <source>
        <dbReference type="Proteomes" id="UP000321058"/>
    </source>
</evidence>
<comment type="caution">
    <text evidence="2">The sequence shown here is derived from an EMBL/GenBank/DDBJ whole genome shotgun (WGS) entry which is preliminary data.</text>
</comment>
<gene>
    <name evidence="2" type="ORF">RSO01_75240</name>
</gene>
<dbReference type="AlphaFoldDB" id="A0A512NN42"/>
<evidence type="ECO:0000313" key="2">
    <source>
        <dbReference type="EMBL" id="GEP60358.1"/>
    </source>
</evidence>
<dbReference type="CDD" id="cd07012">
    <property type="entry name" value="PBP2_Bug_TTT"/>
    <property type="match status" value="1"/>
</dbReference>
<dbReference type="RefSeq" id="WP_147155707.1">
    <property type="nucleotide sequence ID" value="NZ_BKAJ01000159.1"/>
</dbReference>
<keyword evidence="3" id="KW-1185">Reference proteome</keyword>
<dbReference type="SUPFAM" id="SSF53850">
    <property type="entry name" value="Periplasmic binding protein-like II"/>
    <property type="match status" value="1"/>
</dbReference>
<proteinExistence type="inferred from homology"/>
<dbReference type="Gene3D" id="3.40.190.150">
    <property type="entry name" value="Bordetella uptake gene, domain 1"/>
    <property type="match status" value="1"/>
</dbReference>
<organism evidence="2 3">
    <name type="scientific">Reyranella soli</name>
    <dbReference type="NCBI Taxonomy" id="1230389"/>
    <lineage>
        <taxon>Bacteria</taxon>
        <taxon>Pseudomonadati</taxon>
        <taxon>Pseudomonadota</taxon>
        <taxon>Alphaproteobacteria</taxon>
        <taxon>Hyphomicrobiales</taxon>
        <taxon>Reyranellaceae</taxon>
        <taxon>Reyranella</taxon>
    </lineage>
</organism>
<protein>
    <recommendedName>
        <fullName evidence="4">MFS transporter</fullName>
    </recommendedName>
</protein>
<comment type="similarity">
    <text evidence="1">Belongs to the UPF0065 (bug) family.</text>
</comment>
<dbReference type="PANTHER" id="PTHR42928">
    <property type="entry name" value="TRICARBOXYLATE-BINDING PROTEIN"/>
    <property type="match status" value="1"/>
</dbReference>
<sequence>MNDVTRRSAIGAIGSAAAWLAAPGVWAQAFPNKPMRILVPFPVGGIVDIVTRAVVEPMQANLGQPVVVEPKPGANGTLATAMIPQAPADGYNWVMATISHVVVPHLQSVPYDALADFQPVALVAVATSVATVNPALPVKTLKELIEYAKANPGKLNYLNPGNGTSLHLSAELLKNQYKIDMTGVPYRGVPPGIPDLLEGRLQVGFLPGPLSIQHVQSGKLRALAVLADKRLATLPDVPTFAQAGFAEANVVSWYVIAVRTSTPPPIVERIHASAMKALQEPETRDRLTKAGCEVPTPRSPADTLAMWKADYARYGKLVQEAGIKGES</sequence>
<dbReference type="Gene3D" id="3.40.190.10">
    <property type="entry name" value="Periplasmic binding protein-like II"/>
    <property type="match status" value="1"/>
</dbReference>
<reference evidence="2 3" key="1">
    <citation type="submission" date="2019-07" db="EMBL/GenBank/DDBJ databases">
        <title>Whole genome shotgun sequence of Reyranella soli NBRC 108950.</title>
        <authorList>
            <person name="Hosoyama A."/>
            <person name="Uohara A."/>
            <person name="Ohji S."/>
            <person name="Ichikawa N."/>
        </authorList>
    </citation>
    <scope>NUCLEOTIDE SEQUENCE [LARGE SCALE GENOMIC DNA]</scope>
    <source>
        <strain evidence="2 3">NBRC 108950</strain>
    </source>
</reference>
<dbReference type="OrthoDB" id="7375030at2"/>
<dbReference type="EMBL" id="BKAJ01000159">
    <property type="protein sequence ID" value="GEP60358.1"/>
    <property type="molecule type" value="Genomic_DNA"/>
</dbReference>
<dbReference type="PANTHER" id="PTHR42928:SF5">
    <property type="entry name" value="BLR1237 PROTEIN"/>
    <property type="match status" value="1"/>
</dbReference>
<dbReference type="InterPro" id="IPR042100">
    <property type="entry name" value="Bug_dom1"/>
</dbReference>
<accession>A0A512NN42</accession>
<dbReference type="Proteomes" id="UP000321058">
    <property type="component" value="Unassembled WGS sequence"/>
</dbReference>
<dbReference type="InterPro" id="IPR005064">
    <property type="entry name" value="BUG"/>
</dbReference>
<evidence type="ECO:0000256" key="1">
    <source>
        <dbReference type="ARBA" id="ARBA00006987"/>
    </source>
</evidence>